<evidence type="ECO:0000313" key="2">
    <source>
        <dbReference type="Proteomes" id="UP000618754"/>
    </source>
</evidence>
<organism evidence="1 2">
    <name type="scientific">Mucilaginibacter rigui</name>
    <dbReference type="NCBI Taxonomy" id="534635"/>
    <lineage>
        <taxon>Bacteria</taxon>
        <taxon>Pseudomonadati</taxon>
        <taxon>Bacteroidota</taxon>
        <taxon>Sphingobacteriia</taxon>
        <taxon>Sphingobacteriales</taxon>
        <taxon>Sphingobacteriaceae</taxon>
        <taxon>Mucilaginibacter</taxon>
    </lineage>
</organism>
<name>A0ABR7X1X0_9SPHI</name>
<accession>A0ABR7X1X0</accession>
<gene>
    <name evidence="1" type="ORF">IDJ75_00610</name>
</gene>
<comment type="caution">
    <text evidence="1">The sequence shown here is derived from an EMBL/GenBank/DDBJ whole genome shotgun (WGS) entry which is preliminary data.</text>
</comment>
<keyword evidence="2" id="KW-1185">Reference proteome</keyword>
<evidence type="ECO:0000313" key="1">
    <source>
        <dbReference type="EMBL" id="MBD1383762.1"/>
    </source>
</evidence>
<dbReference type="Proteomes" id="UP000618754">
    <property type="component" value="Unassembled WGS sequence"/>
</dbReference>
<reference evidence="1 2" key="1">
    <citation type="submission" date="2020-09" db="EMBL/GenBank/DDBJ databases">
        <title>Novel species of Mucilaginibacter isolated from a glacier on the Tibetan Plateau.</title>
        <authorList>
            <person name="Liu Q."/>
            <person name="Xin Y.-H."/>
        </authorList>
    </citation>
    <scope>NUCLEOTIDE SEQUENCE [LARGE SCALE GENOMIC DNA]</scope>
    <source>
        <strain evidence="1 2">CGMCC 1.13878</strain>
    </source>
</reference>
<dbReference type="EMBL" id="JACWMW010000001">
    <property type="protein sequence ID" value="MBD1383762.1"/>
    <property type="molecule type" value="Genomic_DNA"/>
</dbReference>
<protein>
    <submittedName>
        <fullName evidence="1">Uncharacterized protein</fullName>
    </submittedName>
</protein>
<proteinExistence type="predicted"/>
<sequence length="195" mass="21724">MILSITSSLQSNSVCNEALRKKIFLALTLSIITALNCHAQLIHTSEFVKLSLPNGTYKLNKQQINALPGEKPVTKMDEQIRPPYIYNIDNIILSFHNVNQDSINNNLLGNKIFLDGLAGTFKRHGNNSYTSIIKNLNSKQVLIANYIINSAGYYDFYIQNAAKTLTLAGKMKYPKADAAKAEALNDIISNIQFTK</sequence>